<evidence type="ECO:0000259" key="2">
    <source>
        <dbReference type="Pfam" id="PF12770"/>
    </source>
</evidence>
<reference evidence="3 4" key="1">
    <citation type="submission" date="2018-11" db="EMBL/GenBank/DDBJ databases">
        <title>Genome assembly of Steccherinum ochraceum LE-BIN_3174, the white-rot fungus of the Steccherinaceae family (The Residual Polyporoid clade, Polyporales, Basidiomycota).</title>
        <authorList>
            <person name="Fedorova T.V."/>
            <person name="Glazunova O.A."/>
            <person name="Landesman E.O."/>
            <person name="Moiseenko K.V."/>
            <person name="Psurtseva N.V."/>
            <person name="Savinova O.S."/>
            <person name="Shakhova N.V."/>
            <person name="Tyazhelova T.V."/>
            <person name="Vasina D.V."/>
        </authorList>
    </citation>
    <scope>NUCLEOTIDE SEQUENCE [LARGE SCALE GENOMIC DNA]</scope>
    <source>
        <strain evidence="3 4">LE-BIN_3174</strain>
    </source>
</reference>
<dbReference type="Gene3D" id="1.25.40.10">
    <property type="entry name" value="Tetratricopeptide repeat domain"/>
    <property type="match status" value="1"/>
</dbReference>
<comment type="caution">
    <text evidence="3">The sequence shown here is derived from an EMBL/GenBank/DDBJ whole genome shotgun (WGS) entry which is preliminary data.</text>
</comment>
<protein>
    <recommendedName>
        <fullName evidence="2">CHAT domain-containing protein</fullName>
    </recommendedName>
</protein>
<dbReference type="OrthoDB" id="3261813at2759"/>
<feature type="compositionally biased region" description="Low complexity" evidence="1">
    <location>
        <begin position="446"/>
        <end position="457"/>
    </location>
</feature>
<dbReference type="Proteomes" id="UP000292702">
    <property type="component" value="Unassembled WGS sequence"/>
</dbReference>
<sequence length="1923" mass="212670">MFVPLSNLTILTPMRRWEALVPLPTAIVLYTAQIFAVKVLFTPSARPLFPKGRRAMEDLYSTPINTNYRQNLRRSVSERDDVSHPEYFGSTDAPSYVRSPPPTPPPWQSFLSPSFASHGPVSNGVLSSPQNGSSSTHLSPAIHEQSAIAIRSPLSRRRSEPPSFVRHAPVRFEAHSDSGHGTSPAQVSPATYYGPAIASQPSSSYGASASMEHDNSATPTMDSTFAMGGDYSAYSNSIPLPSIPGDPAGLLLFESHRVVEPGLSLAVLPTNGIQGLRHPGLVDAYTTSPRAHFANQPHPSSAPPAFSNPYQQYSQDPMFTSNDNASHLHSSTPYPPSDVVYSPLSYPKPLPTSPPQSQNIRSPSPTPIHRTDYSFRIASPSSGFSTPLVTLEEEQAYEDLLTGTRSSSPSVEDDEALDNASVTGKDLSTALGRILDVVSRFSAPESGTGSRPPSRSTGPRRRSSLDYEVPLPSSDLTRIPFPYASSPAASHANLPASVAQNDVDDPIATARAVLSLSKSVGLDKMHQISTLIRSLGFISTADDIQNLTQNLDHALERGRIESLEALGRELHDRFCSTGDVALINEAAECYRTASRPKLAHRLPEDTRDPAIKSLLLRRDIRLCQMIITRCIWTGSSSHDLDIAIDQLRRSIWIWPGGRNDVDRVVALEYIGRGLCHRAHMSSGTTPLSPSAVRSSSSDDDIQEALQAYREGLAASGSTWDRAQISVASALGEYWRSQYDSAGNEKDLLNSISVLRGPVRLVDRLPDHSVRTSVESSCLIGNLAAALNLLYHRTCVLEDRDYCIESLYTVLARLPSNHPLRPQFLAHLGDSLLCRYDQSDSEADYMAAVGLLKDAYAASHSDDSLFPMLSRSLGSAISAHARKSGKTAVVDEAIIILEKATSVCPSSHPEHGLLRGHLGQAYGIRYTLQRAKVDERSAMDAFGTFLGSSLERSHHSHQYDVPALYGFYGNLLLYISKTSGESGPGLNASIDVLKQAIELSQRSMDPDRRCLSFLRDREDALQERLHWFNQADDEREYMQAVKVHSDLQHMLQQDETTSGEAGPSNHVVSTMTPLTPTLSQTARDVDALDSAEALPNQDDHEKRKRDIEVYRKAIEKLPRGTHLWTKTVSALAHALQRRFIVYRYEGDIEDAIETYRNILEDPLNDLGGHLNRLLMVHHLSQALSIRSQIGKHRKRYMEENFRLLHETLSATETVISRPWVAIHVSLLTDFGRVCTDMVNAGYVKEASEGPLTDMDKSRTRVTMVLDRAVQVHEAALKLIRSSSRTRYVILGDLADALHSHALHNEARSAEYHTKALDAYIGAVEGSPNFGGPVAATKFAKVLLSVDSDTFSAKIIEKAFIRAITTVLDNVLAEGSTTLSQRLETARVRAALLRRFMSSEPWHEQFSGQMQVIRAYREALNLLQFYVAIFPSIETQYESLLGKGDFVLEAAAFALQADQTEAAVEMLEQGRALLFSHMRGFRLPLDVLKTRNKPIAIRFLLISRQLEDLTMTSDLQLARTRGSVVDAKDVWLQRTIDVMLDRKESLQDQLHKVTSEIHQIAGFEDFLRAKPYRGLHRVAEEGPVIILNHDRNRCNAVIIHKARLTPVVVELPRTLYQDAFDLEAQLRDARSMIRACPKRFDAVLKNVLRELWDSVVGLVCDALEDLGVPPKSRIWWCPTSVLARLPIHAAGPFTRNGVSAYLPDLYVSSYTPTLAALMDARTIAESTSQWGHLIVRQTGGSPLPRAAEEMGVVARHLPSSRRLQGENVTRSRVLRSLNSCHWVHLICHGHLKARNPFQSSFELFGGQQLTLFDIMQAKHPNAQFAFLSACHSAQQSPNGATEEVLHLASAMQFSGFKSVVGTMWEMNDEDGPALTDDFYALVMKQPVLDADRHKYAAHALRSATMRLRNSGVGLERWVNYIHIGA</sequence>
<dbReference type="EMBL" id="RWJN01000132">
    <property type="protein sequence ID" value="TCD66519.1"/>
    <property type="molecule type" value="Genomic_DNA"/>
</dbReference>
<organism evidence="3 4">
    <name type="scientific">Steccherinum ochraceum</name>
    <dbReference type="NCBI Taxonomy" id="92696"/>
    <lineage>
        <taxon>Eukaryota</taxon>
        <taxon>Fungi</taxon>
        <taxon>Dikarya</taxon>
        <taxon>Basidiomycota</taxon>
        <taxon>Agaricomycotina</taxon>
        <taxon>Agaricomycetes</taxon>
        <taxon>Polyporales</taxon>
        <taxon>Steccherinaceae</taxon>
        <taxon>Steccherinum</taxon>
    </lineage>
</organism>
<proteinExistence type="predicted"/>
<evidence type="ECO:0000256" key="1">
    <source>
        <dbReference type="SAM" id="MobiDB-lite"/>
    </source>
</evidence>
<feature type="region of interest" description="Disordered" evidence="1">
    <location>
        <begin position="442"/>
        <end position="471"/>
    </location>
</feature>
<feature type="region of interest" description="Disordered" evidence="1">
    <location>
        <begin position="72"/>
        <end position="143"/>
    </location>
</feature>
<feature type="compositionally biased region" description="Basic and acidic residues" evidence="1">
    <location>
        <begin position="75"/>
        <end position="84"/>
    </location>
</feature>
<feature type="region of interest" description="Disordered" evidence="1">
    <location>
        <begin position="290"/>
        <end position="372"/>
    </location>
</feature>
<feature type="region of interest" description="Disordered" evidence="1">
    <location>
        <begin position="171"/>
        <end position="193"/>
    </location>
</feature>
<feature type="compositionally biased region" description="Polar residues" evidence="1">
    <location>
        <begin position="179"/>
        <end position="189"/>
    </location>
</feature>
<dbReference type="STRING" id="92696.A0A4R0RMU5"/>
<evidence type="ECO:0000313" key="4">
    <source>
        <dbReference type="Proteomes" id="UP000292702"/>
    </source>
</evidence>
<dbReference type="InterPro" id="IPR011990">
    <property type="entry name" value="TPR-like_helical_dom_sf"/>
</dbReference>
<feature type="domain" description="CHAT" evidence="2">
    <location>
        <begin position="1645"/>
        <end position="1922"/>
    </location>
</feature>
<feature type="compositionally biased region" description="Polar residues" evidence="1">
    <location>
        <begin position="1065"/>
        <end position="1075"/>
    </location>
</feature>
<dbReference type="InterPro" id="IPR024983">
    <property type="entry name" value="CHAT_dom"/>
</dbReference>
<gene>
    <name evidence="3" type="ORF">EIP91_001295</name>
</gene>
<accession>A0A4R0RMU5</accession>
<name>A0A4R0RMU5_9APHY</name>
<dbReference type="Pfam" id="PF12770">
    <property type="entry name" value="CHAT"/>
    <property type="match status" value="1"/>
</dbReference>
<feature type="compositionally biased region" description="Polar residues" evidence="1">
    <location>
        <begin position="124"/>
        <end position="138"/>
    </location>
</feature>
<feature type="region of interest" description="Disordered" evidence="1">
    <location>
        <begin position="1052"/>
        <end position="1075"/>
    </location>
</feature>
<keyword evidence="4" id="KW-1185">Reference proteome</keyword>
<evidence type="ECO:0000313" key="3">
    <source>
        <dbReference type="EMBL" id="TCD66519.1"/>
    </source>
</evidence>
<feature type="compositionally biased region" description="Polar residues" evidence="1">
    <location>
        <begin position="308"/>
        <end position="332"/>
    </location>
</feature>
<feature type="region of interest" description="Disordered" evidence="1">
    <location>
        <begin position="402"/>
        <end position="422"/>
    </location>
</feature>
<feature type="region of interest" description="Disordered" evidence="1">
    <location>
        <begin position="203"/>
        <end position="222"/>
    </location>
</feature>